<dbReference type="Proteomes" id="UP000830167">
    <property type="component" value="Chromosome"/>
</dbReference>
<proteinExistence type="predicted"/>
<dbReference type="EMBL" id="CP089291">
    <property type="protein sequence ID" value="UOF91490.1"/>
    <property type="molecule type" value="Genomic_DNA"/>
</dbReference>
<gene>
    <name evidence="1" type="ORF">LSG31_04350</name>
    <name evidence="2" type="ORF">LSG31_09300</name>
</gene>
<evidence type="ECO:0000313" key="2">
    <source>
        <dbReference type="EMBL" id="UOF92335.1"/>
    </source>
</evidence>
<protein>
    <submittedName>
        <fullName evidence="2">Uncharacterized protein</fullName>
    </submittedName>
</protein>
<accession>A0ABY4CPB2</accession>
<name>A0ABY4CPB2_9BACL</name>
<evidence type="ECO:0000313" key="3">
    <source>
        <dbReference type="Proteomes" id="UP000830167"/>
    </source>
</evidence>
<dbReference type="EMBL" id="CP089291">
    <property type="protein sequence ID" value="UOF92335.1"/>
    <property type="molecule type" value="Genomic_DNA"/>
</dbReference>
<evidence type="ECO:0000313" key="1">
    <source>
        <dbReference type="EMBL" id="UOF91490.1"/>
    </source>
</evidence>
<sequence>MIVSFRKQMIVGNVEGVFFLAEVPGFDFSETFGRVNGHAFHEQAKLPDRYSSYISRLFGPLESSTRAVKSLIIEDKAVAIPTQAFQPISAFVTEQEKVVSEWIHFEFLFHDNGQAVY</sequence>
<keyword evidence="3" id="KW-1185">Reference proteome</keyword>
<organism evidence="2 3">
    <name type="scientific">Fodinisporobacter ferrooxydans</name>
    <dbReference type="NCBI Taxonomy" id="2901836"/>
    <lineage>
        <taxon>Bacteria</taxon>
        <taxon>Bacillati</taxon>
        <taxon>Bacillota</taxon>
        <taxon>Bacilli</taxon>
        <taxon>Bacillales</taxon>
        <taxon>Alicyclobacillaceae</taxon>
        <taxon>Fodinisporobacter</taxon>
    </lineage>
</organism>
<reference evidence="2" key="1">
    <citation type="submission" date="2021-12" db="EMBL/GenBank/DDBJ databases">
        <title>Alicyclobacillaceae gen. nov., sp. nov., isolated from chalcocite enrichment system.</title>
        <authorList>
            <person name="Jiang Z."/>
        </authorList>
    </citation>
    <scope>NUCLEOTIDE SEQUENCE</scope>
    <source>
        <strain evidence="2">MYW30-H2</strain>
    </source>
</reference>